<dbReference type="AlphaFoldDB" id="E6PXM7"/>
<evidence type="ECO:0000313" key="3">
    <source>
        <dbReference type="EMBL" id="CBH99686.1"/>
    </source>
</evidence>
<dbReference type="Pfam" id="PF19587">
    <property type="entry name" value="DUF6094"/>
    <property type="match status" value="1"/>
</dbReference>
<comment type="caution">
    <text evidence="3">The sequence shown here is derived from an EMBL/GenBank/DDBJ whole genome shotgun (WGS) entry which is preliminary data.</text>
</comment>
<reference evidence="3" key="1">
    <citation type="submission" date="2009-10" db="EMBL/GenBank/DDBJ databases">
        <title>Diversity of trophic interactions inside an arsenic-rich microbial ecosystem.</title>
        <authorList>
            <person name="Bertin P.N."/>
            <person name="Heinrich-Salmeron A."/>
            <person name="Pelletier E."/>
            <person name="Goulhen-Chollet F."/>
            <person name="Arsene-Ploetze F."/>
            <person name="Gallien S."/>
            <person name="Calteau A."/>
            <person name="Vallenet D."/>
            <person name="Casiot C."/>
            <person name="Chane-Woon-Ming B."/>
            <person name="Giloteaux L."/>
            <person name="Barakat M."/>
            <person name="Bonnefoy V."/>
            <person name="Bruneel O."/>
            <person name="Chandler M."/>
            <person name="Cleiss J."/>
            <person name="Duran R."/>
            <person name="Elbaz-Poulichet F."/>
            <person name="Fonknechten N."/>
            <person name="Lauga B."/>
            <person name="Mornico D."/>
            <person name="Ortet P."/>
            <person name="Schaeffer C."/>
            <person name="Siguier P."/>
            <person name="Alexander Thil Smith A."/>
            <person name="Van Dorsselaer A."/>
            <person name="Weissenbach J."/>
            <person name="Medigue C."/>
            <person name="Le Paslier D."/>
        </authorList>
    </citation>
    <scope>NUCLEOTIDE SEQUENCE</scope>
</reference>
<evidence type="ECO:0000256" key="1">
    <source>
        <dbReference type="SAM" id="MobiDB-lite"/>
    </source>
</evidence>
<sequence length="357" mass="39651">MRSAARLKMGYYPLPESEGVKLRSLLSFDGPASVIDPCVGQGTALNLVTHNASVRRYGIELDAERARIASSKGIETIQGNTFDAITKPESFSLLYLNPPYDSEIGTIGNRRMEAVFLEQTYRWLRMDGVLILVIPFERLHDCTGILSSHFTGLNVFRMTDPDSVQYRQIAVFGVRHEVRGAAVENNKRQLHSVGLYGKFLELAELQPGACAPYSIPPSGETTLRYRGLPYDLLEDLLPQSGAWKQVVPLLMPREDVATGRPITPLHGGHVGLLCTAGLLNGVFGDGENRHIARWRSVKHVTTFVEEDGDAQIIHHRERWTNELRLVYADGRTLKLTETPAKKEDEGDGECTPSTRAA</sequence>
<accession>E6PXM7</accession>
<dbReference type="PROSITE" id="PS00092">
    <property type="entry name" value="N6_MTASE"/>
    <property type="match status" value="1"/>
</dbReference>
<dbReference type="GO" id="GO:0032259">
    <property type="term" value="P:methylation"/>
    <property type="evidence" value="ECO:0007669"/>
    <property type="project" value="InterPro"/>
</dbReference>
<dbReference type="InterPro" id="IPR029063">
    <property type="entry name" value="SAM-dependent_MTases_sf"/>
</dbReference>
<dbReference type="SUPFAM" id="SSF53335">
    <property type="entry name" value="S-adenosyl-L-methionine-dependent methyltransferases"/>
    <property type="match status" value="1"/>
</dbReference>
<feature type="region of interest" description="Disordered" evidence="1">
    <location>
        <begin position="337"/>
        <end position="357"/>
    </location>
</feature>
<dbReference type="Gene3D" id="3.40.50.150">
    <property type="entry name" value="Vaccinia Virus protein VP39"/>
    <property type="match status" value="1"/>
</dbReference>
<proteinExistence type="predicted"/>
<dbReference type="InterPro" id="IPR002052">
    <property type="entry name" value="DNA_methylase_N6_adenine_CS"/>
</dbReference>
<dbReference type="GO" id="GO:0008168">
    <property type="term" value="F:methyltransferase activity"/>
    <property type="evidence" value="ECO:0007669"/>
    <property type="project" value="InterPro"/>
</dbReference>
<dbReference type="InterPro" id="IPR046076">
    <property type="entry name" value="DUF6094"/>
</dbReference>
<dbReference type="PRINTS" id="PR00507">
    <property type="entry name" value="N12N6MTFRASE"/>
</dbReference>
<name>E6PXM7_9ZZZZ</name>
<feature type="domain" description="DUF6094" evidence="2">
    <location>
        <begin position="5"/>
        <end position="177"/>
    </location>
</feature>
<organism evidence="3">
    <name type="scientific">mine drainage metagenome</name>
    <dbReference type="NCBI Taxonomy" id="410659"/>
    <lineage>
        <taxon>unclassified sequences</taxon>
        <taxon>metagenomes</taxon>
        <taxon>ecological metagenomes</taxon>
    </lineage>
</organism>
<dbReference type="GO" id="GO:0003676">
    <property type="term" value="F:nucleic acid binding"/>
    <property type="evidence" value="ECO:0007669"/>
    <property type="project" value="InterPro"/>
</dbReference>
<evidence type="ECO:0000259" key="2">
    <source>
        <dbReference type="Pfam" id="PF19587"/>
    </source>
</evidence>
<protein>
    <recommendedName>
        <fullName evidence="2">DUF6094 domain-containing protein</fullName>
    </recommendedName>
</protein>
<dbReference type="EMBL" id="CABN01000042">
    <property type="protein sequence ID" value="CBH99686.1"/>
    <property type="molecule type" value="Genomic_DNA"/>
</dbReference>
<gene>
    <name evidence="3" type="ORF">CARN3_0630</name>
</gene>
<dbReference type="CDD" id="cd02440">
    <property type="entry name" value="AdoMet_MTases"/>
    <property type="match status" value="1"/>
</dbReference>